<dbReference type="STRING" id="512763.DC20_06445"/>
<dbReference type="PANTHER" id="PTHR13887">
    <property type="entry name" value="GLUTATHIONE S-TRANSFERASE KAPPA"/>
    <property type="match status" value="1"/>
</dbReference>
<proteinExistence type="predicted"/>
<dbReference type="InterPro" id="IPR001853">
    <property type="entry name" value="DSBA-like_thioredoxin_dom"/>
</dbReference>
<dbReference type="InterPro" id="IPR036249">
    <property type="entry name" value="Thioredoxin-like_sf"/>
</dbReference>
<keyword evidence="3" id="KW-1185">Reference proteome</keyword>
<protein>
    <submittedName>
        <fullName evidence="2">Disulfide bond formation protein DsbA</fullName>
    </submittedName>
</protein>
<dbReference type="Proteomes" id="UP000061382">
    <property type="component" value="Chromosome"/>
</dbReference>
<evidence type="ECO:0000259" key="1">
    <source>
        <dbReference type="Pfam" id="PF01323"/>
    </source>
</evidence>
<dbReference type="GO" id="GO:0016491">
    <property type="term" value="F:oxidoreductase activity"/>
    <property type="evidence" value="ECO:0007669"/>
    <property type="project" value="InterPro"/>
</dbReference>
<organism evidence="2 3">
    <name type="scientific">Rufibacter tibetensis</name>
    <dbReference type="NCBI Taxonomy" id="512763"/>
    <lineage>
        <taxon>Bacteria</taxon>
        <taxon>Pseudomonadati</taxon>
        <taxon>Bacteroidota</taxon>
        <taxon>Cytophagia</taxon>
        <taxon>Cytophagales</taxon>
        <taxon>Hymenobacteraceae</taxon>
        <taxon>Rufibacter</taxon>
    </lineage>
</organism>
<evidence type="ECO:0000313" key="2">
    <source>
        <dbReference type="EMBL" id="ALI98672.1"/>
    </source>
</evidence>
<dbReference type="RefSeq" id="WP_062543077.1">
    <property type="nucleotide sequence ID" value="NZ_CP012643.1"/>
</dbReference>
<dbReference type="KEGG" id="rti:DC20_06445"/>
<dbReference type="PANTHER" id="PTHR13887:SF41">
    <property type="entry name" value="THIOREDOXIN SUPERFAMILY PROTEIN"/>
    <property type="match status" value="1"/>
</dbReference>
<accession>A0A0N7HWA1</accession>
<dbReference type="OrthoDB" id="9799122at2"/>
<dbReference type="EMBL" id="CP012643">
    <property type="protein sequence ID" value="ALI98672.1"/>
    <property type="molecule type" value="Genomic_DNA"/>
</dbReference>
<reference evidence="2 3" key="1">
    <citation type="submission" date="2015-08" db="EMBL/GenBank/DDBJ databases">
        <title>Complete genome sequence of Rufibacter tibetensis strain 1351t, a radiation-resistant bacterium from tibet plateau.</title>
        <authorList>
            <person name="Dai J."/>
        </authorList>
    </citation>
    <scope>NUCLEOTIDE SEQUENCE [LARGE SCALE GENOMIC DNA]</scope>
    <source>
        <strain evidence="2 3">1351</strain>
    </source>
</reference>
<gene>
    <name evidence="2" type="ORF">DC20_06445</name>
</gene>
<dbReference type="PATRIC" id="fig|512763.3.peg.1425"/>
<dbReference type="SUPFAM" id="SSF52833">
    <property type="entry name" value="Thioredoxin-like"/>
    <property type="match status" value="1"/>
</dbReference>
<dbReference type="AlphaFoldDB" id="A0A0N7HWA1"/>
<dbReference type="Pfam" id="PF01323">
    <property type="entry name" value="DSBA"/>
    <property type="match status" value="1"/>
</dbReference>
<dbReference type="CDD" id="cd03024">
    <property type="entry name" value="DsbA_FrnE"/>
    <property type="match status" value="1"/>
</dbReference>
<sequence>MKVEIWSDVVCPFCYIGKRRFEKALEAFPAKEKVEVVWRSFQLDPDLKFVPGQSVHEYLGKRKGGTTADGKKMNDQMAAMAKEVGLNYDFDKAIINNTFDAHRLIHLAKNHQKQDEMKERLFEAYYTQGKNVGDLDTLVQLGEEVGLDGAEIRQALQSDAYAQEVQQDIYQAQQVGVRGVPFFVFNNKYAVSGAQPTELFQEVLDKVWDEEKPQIISGEGAGSCSIDGTCD</sequence>
<dbReference type="Gene3D" id="3.40.30.10">
    <property type="entry name" value="Glutaredoxin"/>
    <property type="match status" value="1"/>
</dbReference>
<name>A0A0N7HWA1_9BACT</name>
<evidence type="ECO:0000313" key="3">
    <source>
        <dbReference type="Proteomes" id="UP000061382"/>
    </source>
</evidence>
<feature type="domain" description="DSBA-like thioredoxin" evidence="1">
    <location>
        <begin position="3"/>
        <end position="204"/>
    </location>
</feature>